<dbReference type="InterPro" id="IPR011992">
    <property type="entry name" value="EF-hand-dom_pair"/>
</dbReference>
<name>A0A6G0XAC8_9STRA</name>
<dbReference type="SUPFAM" id="SSF47473">
    <property type="entry name" value="EF-hand"/>
    <property type="match status" value="1"/>
</dbReference>
<dbReference type="Proteomes" id="UP000481153">
    <property type="component" value="Unassembled WGS sequence"/>
</dbReference>
<reference evidence="1 2" key="1">
    <citation type="submission" date="2019-07" db="EMBL/GenBank/DDBJ databases">
        <title>Genomics analysis of Aphanomyces spp. identifies a new class of oomycete effector associated with host adaptation.</title>
        <authorList>
            <person name="Gaulin E."/>
        </authorList>
    </citation>
    <scope>NUCLEOTIDE SEQUENCE [LARGE SCALE GENOMIC DNA]</scope>
    <source>
        <strain evidence="1 2">ATCC 201684</strain>
    </source>
</reference>
<gene>
    <name evidence="1" type="ORF">Ae201684_006886</name>
</gene>
<evidence type="ECO:0000313" key="1">
    <source>
        <dbReference type="EMBL" id="KAF0737082.1"/>
    </source>
</evidence>
<dbReference type="VEuPathDB" id="FungiDB:AeMF1_021136"/>
<keyword evidence="2" id="KW-1185">Reference proteome</keyword>
<evidence type="ECO:0000313" key="2">
    <source>
        <dbReference type="Proteomes" id="UP000481153"/>
    </source>
</evidence>
<evidence type="ECO:0008006" key="3">
    <source>
        <dbReference type="Google" id="ProtNLM"/>
    </source>
</evidence>
<dbReference type="EMBL" id="VJMJ01000085">
    <property type="protein sequence ID" value="KAF0737082.1"/>
    <property type="molecule type" value="Genomic_DNA"/>
</dbReference>
<organism evidence="1 2">
    <name type="scientific">Aphanomyces euteiches</name>
    <dbReference type="NCBI Taxonomy" id="100861"/>
    <lineage>
        <taxon>Eukaryota</taxon>
        <taxon>Sar</taxon>
        <taxon>Stramenopiles</taxon>
        <taxon>Oomycota</taxon>
        <taxon>Saprolegniomycetes</taxon>
        <taxon>Saprolegniales</taxon>
        <taxon>Verrucalvaceae</taxon>
        <taxon>Aphanomyces</taxon>
    </lineage>
</organism>
<accession>A0A6G0XAC8</accession>
<proteinExistence type="predicted"/>
<protein>
    <recommendedName>
        <fullName evidence="3">EF-hand domain-containing protein</fullName>
    </recommendedName>
</protein>
<comment type="caution">
    <text evidence="1">The sequence shown here is derived from an EMBL/GenBank/DDBJ whole genome shotgun (WGS) entry which is preliminary data.</text>
</comment>
<sequence>MNFLPYFGEDPERVLCQASSQIKLGGKAVAKTIEKLLGRDVSAKRKDRRTMQASQVPSYKLSPEYVKTCKQLYRPLESNGCMAINQLQSTFERQGLRINSAKLNAWLQRPRTHGDDYITFGEFLDACFTLYGPSLSSNVQIQDADASPSGTTAQALFRHVHPFDDMVERNKQALEFSYAHHGKQNPIEAQMRQDALTRSQSMVTMDTPYPSIRRVSSEQELREIDEKERSKKAIKVIQQRERAAAIRDKQNANIHTANNFSSSVGMVARHIQIGEINEKRQYRQQQQKLYIKHRKEIDKESRDEMDAFNSRLKLLKMHDMHKMKTQLHDQLAFELQKKEFREEMIRRRKDPFTISDSTCTLQRRPPELLAALAGVQTPSQQKRLARAERRYFDQSRSQQLRDYKHDKEFAKPSRYVPAPIVNVDRQDPDTAWHNQETELSDAMNALFDEWVRDQKDLSLLVPTSNSPPAALRYYGSIKQLPACPFMSSTQR</sequence>
<dbReference type="AlphaFoldDB" id="A0A6G0XAC8"/>